<name>A0A1H3KS84_9RHOB</name>
<reference evidence="2 3" key="1">
    <citation type="submission" date="2016-10" db="EMBL/GenBank/DDBJ databases">
        <authorList>
            <person name="de Groot N.N."/>
        </authorList>
    </citation>
    <scope>NUCLEOTIDE SEQUENCE [LARGE SCALE GENOMIC DNA]</scope>
    <source>
        <strain evidence="2 3">DSM 26880</strain>
    </source>
</reference>
<feature type="region of interest" description="Disordered" evidence="1">
    <location>
        <begin position="42"/>
        <end position="61"/>
    </location>
</feature>
<gene>
    <name evidence="2" type="ORF">SAMN05444340_11058</name>
</gene>
<protein>
    <submittedName>
        <fullName evidence="2">Uncharacterized protein</fullName>
    </submittedName>
</protein>
<evidence type="ECO:0000313" key="2">
    <source>
        <dbReference type="EMBL" id="SDY54628.1"/>
    </source>
</evidence>
<evidence type="ECO:0000256" key="1">
    <source>
        <dbReference type="SAM" id="MobiDB-lite"/>
    </source>
</evidence>
<dbReference type="RefSeq" id="WP_089883821.1">
    <property type="nucleotide sequence ID" value="NZ_FNPF01000010.1"/>
</dbReference>
<sequence length="61" mass="7138">MPWPNSIPPDLRHRLENVLSRRDRGAPELWGEIREWLAEHGVEAPERLPEDPQRPAVRDGH</sequence>
<dbReference type="Proteomes" id="UP000199286">
    <property type="component" value="Unassembled WGS sequence"/>
</dbReference>
<dbReference type="AlphaFoldDB" id="A0A1H3KS84"/>
<proteinExistence type="predicted"/>
<accession>A0A1H3KS84</accession>
<dbReference type="OrthoDB" id="7866992at2"/>
<organism evidence="2 3">
    <name type="scientific">Citreimonas salinaria</name>
    <dbReference type="NCBI Taxonomy" id="321339"/>
    <lineage>
        <taxon>Bacteria</taxon>
        <taxon>Pseudomonadati</taxon>
        <taxon>Pseudomonadota</taxon>
        <taxon>Alphaproteobacteria</taxon>
        <taxon>Rhodobacterales</taxon>
        <taxon>Roseobacteraceae</taxon>
        <taxon>Citreimonas</taxon>
    </lineage>
</organism>
<evidence type="ECO:0000313" key="3">
    <source>
        <dbReference type="Proteomes" id="UP000199286"/>
    </source>
</evidence>
<dbReference type="EMBL" id="FNPF01000010">
    <property type="protein sequence ID" value="SDY54628.1"/>
    <property type="molecule type" value="Genomic_DNA"/>
</dbReference>
<dbReference type="STRING" id="321339.SAMN05444340_11058"/>
<keyword evidence="3" id="KW-1185">Reference proteome</keyword>